<gene>
    <name evidence="7" type="ORF">SAMN04488693_103151</name>
</gene>
<comment type="similarity">
    <text evidence="1">Belongs to the SMC family. SbcC subfamily.</text>
</comment>
<dbReference type="Pfam" id="PF13558">
    <property type="entry name" value="SbcC_Walker_B"/>
    <property type="match status" value="1"/>
</dbReference>
<dbReference type="RefSeq" id="WP_090585044.1">
    <property type="nucleotide sequence ID" value="NZ_FNDT01000003.1"/>
</dbReference>
<comment type="subunit">
    <text evidence="2">Heterodimer of SbcC and SbcD.</text>
</comment>
<dbReference type="InterPro" id="IPR027417">
    <property type="entry name" value="P-loop_NTPase"/>
</dbReference>
<dbReference type="Pfam" id="PF13476">
    <property type="entry name" value="AAA_23"/>
    <property type="match status" value="1"/>
</dbReference>
<keyword evidence="4" id="KW-0175">Coiled coil</keyword>
<dbReference type="AlphaFoldDB" id="A0A1G8FQ67"/>
<keyword evidence="7" id="KW-0378">Hydrolase</keyword>
<dbReference type="PANTHER" id="PTHR32114">
    <property type="entry name" value="ABC TRANSPORTER ABCH.3"/>
    <property type="match status" value="1"/>
</dbReference>
<proteinExistence type="inferred from homology"/>
<dbReference type="EMBL" id="FNDT01000003">
    <property type="protein sequence ID" value="SDH84227.1"/>
    <property type="molecule type" value="Genomic_DNA"/>
</dbReference>
<feature type="region of interest" description="Disordered" evidence="5">
    <location>
        <begin position="395"/>
        <end position="423"/>
    </location>
</feature>
<reference evidence="7 8" key="1">
    <citation type="submission" date="2016-10" db="EMBL/GenBank/DDBJ databases">
        <authorList>
            <person name="de Groot N.N."/>
        </authorList>
    </citation>
    <scope>NUCLEOTIDE SEQUENCE [LARGE SCALE GENOMIC DNA]</scope>
    <source>
        <strain evidence="7 8">NP_1H</strain>
    </source>
</reference>
<evidence type="ECO:0000256" key="5">
    <source>
        <dbReference type="SAM" id="MobiDB-lite"/>
    </source>
</evidence>
<dbReference type="SUPFAM" id="SSF52540">
    <property type="entry name" value="P-loop containing nucleoside triphosphate hydrolases"/>
    <property type="match status" value="1"/>
</dbReference>
<accession>A0A1G8FQ67</accession>
<evidence type="ECO:0000256" key="1">
    <source>
        <dbReference type="ARBA" id="ARBA00006930"/>
    </source>
</evidence>
<name>A0A1G8FQ67_9MICC</name>
<feature type="compositionally biased region" description="Polar residues" evidence="5">
    <location>
        <begin position="259"/>
        <end position="289"/>
    </location>
</feature>
<feature type="region of interest" description="Disordered" evidence="5">
    <location>
        <begin position="219"/>
        <end position="307"/>
    </location>
</feature>
<dbReference type="Gene3D" id="3.40.50.300">
    <property type="entry name" value="P-loop containing nucleotide triphosphate hydrolases"/>
    <property type="match status" value="2"/>
</dbReference>
<organism evidence="7 8">
    <name type="scientific">Arthrobacter subterraneus</name>
    <dbReference type="NCBI Taxonomy" id="335973"/>
    <lineage>
        <taxon>Bacteria</taxon>
        <taxon>Bacillati</taxon>
        <taxon>Actinomycetota</taxon>
        <taxon>Actinomycetes</taxon>
        <taxon>Micrococcales</taxon>
        <taxon>Micrococcaceae</taxon>
        <taxon>Arthrobacter</taxon>
    </lineage>
</organism>
<dbReference type="STRING" id="335973.SAMN04488693_103151"/>
<keyword evidence="7" id="KW-0540">Nuclease</keyword>
<keyword evidence="7" id="KW-0269">Exonuclease</keyword>
<dbReference type="GO" id="GO:0016887">
    <property type="term" value="F:ATP hydrolysis activity"/>
    <property type="evidence" value="ECO:0007669"/>
    <property type="project" value="InterPro"/>
</dbReference>
<dbReference type="GO" id="GO:0006302">
    <property type="term" value="P:double-strand break repair"/>
    <property type="evidence" value="ECO:0007669"/>
    <property type="project" value="InterPro"/>
</dbReference>
<evidence type="ECO:0000256" key="4">
    <source>
        <dbReference type="SAM" id="Coils"/>
    </source>
</evidence>
<feature type="compositionally biased region" description="Basic and acidic residues" evidence="5">
    <location>
        <begin position="619"/>
        <end position="629"/>
    </location>
</feature>
<dbReference type="OrthoDB" id="9795626at2"/>
<evidence type="ECO:0000256" key="3">
    <source>
        <dbReference type="ARBA" id="ARBA00013368"/>
    </source>
</evidence>
<feature type="coiled-coil region" evidence="4">
    <location>
        <begin position="481"/>
        <end position="559"/>
    </location>
</feature>
<dbReference type="PANTHER" id="PTHR32114:SF2">
    <property type="entry name" value="ABC TRANSPORTER ABCH.3"/>
    <property type="match status" value="1"/>
</dbReference>
<feature type="compositionally biased region" description="Basic and acidic residues" evidence="5">
    <location>
        <begin position="396"/>
        <end position="412"/>
    </location>
</feature>
<feature type="region of interest" description="Disordered" evidence="5">
    <location>
        <begin position="600"/>
        <end position="629"/>
    </location>
</feature>
<dbReference type="InterPro" id="IPR038729">
    <property type="entry name" value="Rad50/SbcC_AAA"/>
</dbReference>
<evidence type="ECO:0000313" key="7">
    <source>
        <dbReference type="EMBL" id="SDH84227.1"/>
    </source>
</evidence>
<keyword evidence="8" id="KW-1185">Reference proteome</keyword>
<sequence>MRIHRLEIQAFGPFAERQHIDFDALAEQGLFLLNGPTGAGKSSVLDAICYALYGSVPGARQNARRLRSDHAPVGLAPEVVCEFSAGSRRLEVTRNPSWNRPSRRGSGTTTEQAKTMLRERVAGEWVTRSTRNDEAGAELQALLGMNREQFTRVVMLPQGEFAAFLRSDAAARGELLQRLFATDRFSAVEQLLAERAAHASTRAQEVESELEDLLSRAVEEVERHGLSDDPLSGGPLSENPLSAGPLRSSDEHASAAGPTGNTEKPGSTDRPGSTDQSAPTDRPGSTDQSGGARGTGDGSAPGEAEADPASALAALQDRLTNAVVAGRNRARELTAVRDNAAKRRSRLETERRDRLAFRRLAAEVAENQIALAEAGALRELLENHRRAQILQGPLQTRDEAADQARSTRDKMHSLNGQLQADPAARQEIPDLLTLDVEVSGDAFDSAHEALRERLAEARAALPTEQDLVRLEDRIRITVQRSEVKTAELDRYSTRQQRLEEELSDLSARIETTEAAGARAAELASACAETAAQLDLLAQADRAERSLRELDERQDSQRALFLAAKEDWLQKLQLRLEQTAAELAARLSPGEPCPVCGSQEHPAPATAGTQGLVTREDEESARAHQDEAERSFRDTTAVRDAAALQAAGLRARSGDTPAGTVRAALASLEEERGEAEAAVRASAELLARKATAEAALAGVREQQAEAVRSEAEFSSLLSALEEQHTALLARLESVRGRYATVAEKVAQLEGTAQRVGAVCAALSAWQQAAARLEKAEHALTLQLAATEFASPDTVRQALLDDSRVEAMEQRIREAEHAAHRIERDLERPENVAAAASEKNGEPIPEEDEIAAAARAEESVRVQLERAVLEVGLLEQSVVQMGSYADRVAALDDRLVPLRQAYRLARSVADTVRGNGENLYRMSLATYVLAARLEQVAEAATERLQHMSDGRYSLVHSDSRSGNRKSGLGLNVIDSWTGMRRDTATLSGGESFMASLALALGLADVVQQESGGLDIETLFVDEGFGSLDEQSLEQVMDALENLRDGGRVVGLVSHVAELKQRIPAQLHVSKGRTGSSVRFVNQLERV</sequence>
<protein>
    <recommendedName>
        <fullName evidence="3">Nuclease SbcCD subunit C</fullName>
    </recommendedName>
</protein>
<evidence type="ECO:0000259" key="6">
    <source>
        <dbReference type="Pfam" id="PF13476"/>
    </source>
</evidence>
<evidence type="ECO:0000256" key="2">
    <source>
        <dbReference type="ARBA" id="ARBA00011322"/>
    </source>
</evidence>
<feature type="domain" description="Rad50/SbcC-type AAA" evidence="6">
    <location>
        <begin position="5"/>
        <end position="214"/>
    </location>
</feature>
<dbReference type="GO" id="GO:0004527">
    <property type="term" value="F:exonuclease activity"/>
    <property type="evidence" value="ECO:0007669"/>
    <property type="project" value="UniProtKB-KW"/>
</dbReference>
<dbReference type="Proteomes" id="UP000199258">
    <property type="component" value="Unassembled WGS sequence"/>
</dbReference>
<evidence type="ECO:0000313" key="8">
    <source>
        <dbReference type="Proteomes" id="UP000199258"/>
    </source>
</evidence>